<name>A0A0B7KGN3_BIOOC</name>
<dbReference type="EMBL" id="CDPU01000073">
    <property type="protein sequence ID" value="CEO56738.1"/>
    <property type="molecule type" value="Genomic_DNA"/>
</dbReference>
<dbReference type="InterPro" id="IPR022198">
    <property type="entry name" value="DUF3723"/>
</dbReference>
<feature type="region of interest" description="Disordered" evidence="1">
    <location>
        <begin position="243"/>
        <end position="266"/>
    </location>
</feature>
<protein>
    <submittedName>
        <fullName evidence="2">Uncharacterized protein</fullName>
    </submittedName>
</protein>
<sequence>MDYSFDVEIYRQIRQDPSKRDILLRGLRNHRRRCVKQLLDHPTFAAAFDTLLDIPCLRDGIRLTTIHKHFSWKCDEELLSYINKMKSQWLNDIAGGNIELLQMFCSEDVATLQGKCPSLIRKDYEFIFDEILAGRLFKNIDSESLSGVQERLFSIDSTILSFGTFLRDANILECYASCLLHVLPSKRDCTITSQLWKAFQPADHNYEFIANLPSYDSNDTAFTKARQRLWIFAMQHYLELPRPPQRSDSRLRAKPPRISPVKSWKA</sequence>
<proteinExistence type="predicted"/>
<dbReference type="AlphaFoldDB" id="A0A0B7KGN3"/>
<evidence type="ECO:0000256" key="1">
    <source>
        <dbReference type="SAM" id="MobiDB-lite"/>
    </source>
</evidence>
<accession>A0A0B7KGN3</accession>
<gene>
    <name evidence="2" type="ORF">BN869_000012796_1</name>
</gene>
<reference evidence="2" key="1">
    <citation type="submission" date="2015-01" db="EMBL/GenBank/DDBJ databases">
        <authorList>
            <person name="Durling Mikael"/>
        </authorList>
    </citation>
    <scope>NUCLEOTIDE SEQUENCE</scope>
</reference>
<evidence type="ECO:0000313" key="2">
    <source>
        <dbReference type="EMBL" id="CEO56738.1"/>
    </source>
</evidence>
<dbReference type="Pfam" id="PF12520">
    <property type="entry name" value="DUF3723"/>
    <property type="match status" value="1"/>
</dbReference>
<organism evidence="2">
    <name type="scientific">Bionectria ochroleuca</name>
    <name type="common">Gliocladium roseum</name>
    <dbReference type="NCBI Taxonomy" id="29856"/>
    <lineage>
        <taxon>Eukaryota</taxon>
        <taxon>Fungi</taxon>
        <taxon>Dikarya</taxon>
        <taxon>Ascomycota</taxon>
        <taxon>Pezizomycotina</taxon>
        <taxon>Sordariomycetes</taxon>
        <taxon>Hypocreomycetidae</taxon>
        <taxon>Hypocreales</taxon>
        <taxon>Bionectriaceae</taxon>
        <taxon>Clonostachys</taxon>
    </lineage>
</organism>